<evidence type="ECO:0000256" key="2">
    <source>
        <dbReference type="ARBA" id="ARBA00005417"/>
    </source>
</evidence>
<accession>A0A6N8IUZ3</accession>
<keyword evidence="4" id="KW-1003">Cell membrane</keyword>
<dbReference type="Gene3D" id="3.40.50.300">
    <property type="entry name" value="P-loop containing nucleotide triphosphate hydrolases"/>
    <property type="match status" value="2"/>
</dbReference>
<name>A0A6N8IUZ3_9BURK</name>
<feature type="domain" description="ABC transporter" evidence="8">
    <location>
        <begin position="276"/>
        <end position="531"/>
    </location>
</feature>
<dbReference type="SUPFAM" id="SSF52540">
    <property type="entry name" value="P-loop containing nucleoside triphosphate hydrolases"/>
    <property type="match status" value="2"/>
</dbReference>
<organism evidence="9 10">
    <name type="scientific">Ramlibacter pinisoli</name>
    <dbReference type="NCBI Taxonomy" id="2682844"/>
    <lineage>
        <taxon>Bacteria</taxon>
        <taxon>Pseudomonadati</taxon>
        <taxon>Pseudomonadota</taxon>
        <taxon>Betaproteobacteria</taxon>
        <taxon>Burkholderiales</taxon>
        <taxon>Comamonadaceae</taxon>
        <taxon>Ramlibacter</taxon>
    </lineage>
</organism>
<evidence type="ECO:0000256" key="7">
    <source>
        <dbReference type="ARBA" id="ARBA00023136"/>
    </source>
</evidence>
<proteinExistence type="inferred from homology"/>
<keyword evidence="10" id="KW-1185">Reference proteome</keyword>
<reference evidence="9 10" key="1">
    <citation type="submission" date="2019-12" db="EMBL/GenBank/DDBJ databases">
        <authorList>
            <person name="Huq M.A."/>
        </authorList>
    </citation>
    <scope>NUCLEOTIDE SEQUENCE [LARGE SCALE GENOMIC DNA]</scope>
    <source>
        <strain evidence="9 10">MAH-25</strain>
    </source>
</reference>
<dbReference type="Pfam" id="PF08352">
    <property type="entry name" value="oligo_HPY"/>
    <property type="match status" value="2"/>
</dbReference>
<evidence type="ECO:0000256" key="5">
    <source>
        <dbReference type="ARBA" id="ARBA00022741"/>
    </source>
</evidence>
<keyword evidence="7" id="KW-0472">Membrane</keyword>
<dbReference type="CDD" id="cd03257">
    <property type="entry name" value="ABC_NikE_OppD_transporters"/>
    <property type="match status" value="2"/>
</dbReference>
<dbReference type="GO" id="GO:0016887">
    <property type="term" value="F:ATP hydrolysis activity"/>
    <property type="evidence" value="ECO:0007669"/>
    <property type="project" value="InterPro"/>
</dbReference>
<dbReference type="InterPro" id="IPR003593">
    <property type="entry name" value="AAA+_ATPase"/>
</dbReference>
<evidence type="ECO:0000256" key="3">
    <source>
        <dbReference type="ARBA" id="ARBA00022448"/>
    </source>
</evidence>
<evidence type="ECO:0000256" key="4">
    <source>
        <dbReference type="ARBA" id="ARBA00022475"/>
    </source>
</evidence>
<dbReference type="SMART" id="SM00382">
    <property type="entry name" value="AAA"/>
    <property type="match status" value="2"/>
</dbReference>
<dbReference type="InterPro" id="IPR027417">
    <property type="entry name" value="P-loop_NTPase"/>
</dbReference>
<evidence type="ECO:0000313" key="9">
    <source>
        <dbReference type="EMBL" id="MVQ30789.1"/>
    </source>
</evidence>
<dbReference type="InterPro" id="IPR050388">
    <property type="entry name" value="ABC_Ni/Peptide_Import"/>
</dbReference>
<comment type="caution">
    <text evidence="9">The sequence shown here is derived from an EMBL/GenBank/DDBJ whole genome shotgun (WGS) entry which is preliminary data.</text>
</comment>
<gene>
    <name evidence="9" type="ORF">GON04_15115</name>
</gene>
<comment type="subcellular location">
    <subcellularLocation>
        <location evidence="1">Cell inner membrane</location>
        <topology evidence="1">Peripheral membrane protein</topology>
    </subcellularLocation>
</comment>
<evidence type="ECO:0000256" key="6">
    <source>
        <dbReference type="ARBA" id="ARBA00022840"/>
    </source>
</evidence>
<dbReference type="GO" id="GO:0005886">
    <property type="term" value="C:plasma membrane"/>
    <property type="evidence" value="ECO:0007669"/>
    <property type="project" value="UniProtKB-SubCell"/>
</dbReference>
<keyword evidence="3" id="KW-0813">Transport</keyword>
<dbReference type="InterPro" id="IPR013563">
    <property type="entry name" value="Oligopep_ABC_C"/>
</dbReference>
<dbReference type="PANTHER" id="PTHR43297:SF2">
    <property type="entry name" value="DIPEPTIDE TRANSPORT ATP-BINDING PROTEIN DPPD"/>
    <property type="match status" value="1"/>
</dbReference>
<protein>
    <submittedName>
        <fullName evidence="9">Dipeptide ABC transporter ATP-binding protein</fullName>
    </submittedName>
</protein>
<dbReference type="FunFam" id="3.40.50.300:FF:000016">
    <property type="entry name" value="Oligopeptide ABC transporter ATP-binding component"/>
    <property type="match status" value="1"/>
</dbReference>
<feature type="domain" description="ABC transporter" evidence="8">
    <location>
        <begin position="6"/>
        <end position="256"/>
    </location>
</feature>
<dbReference type="PROSITE" id="PS50893">
    <property type="entry name" value="ABC_TRANSPORTER_2"/>
    <property type="match status" value="2"/>
</dbReference>
<comment type="similarity">
    <text evidence="2">Belongs to the ABC transporter superfamily.</text>
</comment>
<dbReference type="PROSITE" id="PS00211">
    <property type="entry name" value="ABC_TRANSPORTER_1"/>
    <property type="match status" value="2"/>
</dbReference>
<keyword evidence="6 9" id="KW-0067">ATP-binding</keyword>
<dbReference type="EMBL" id="WSEL01000009">
    <property type="protein sequence ID" value="MVQ30789.1"/>
    <property type="molecule type" value="Genomic_DNA"/>
</dbReference>
<keyword evidence="5" id="KW-0547">Nucleotide-binding</keyword>
<dbReference type="PANTHER" id="PTHR43297">
    <property type="entry name" value="OLIGOPEPTIDE TRANSPORT ATP-BINDING PROTEIN APPD"/>
    <property type="match status" value="1"/>
</dbReference>
<dbReference type="Proteomes" id="UP000469385">
    <property type="component" value="Unassembled WGS sequence"/>
</dbReference>
<dbReference type="GO" id="GO:0005524">
    <property type="term" value="F:ATP binding"/>
    <property type="evidence" value="ECO:0007669"/>
    <property type="project" value="UniProtKB-KW"/>
</dbReference>
<dbReference type="RefSeq" id="WP_157398906.1">
    <property type="nucleotide sequence ID" value="NZ_WSEL01000009.1"/>
</dbReference>
<dbReference type="Pfam" id="PF00005">
    <property type="entry name" value="ABC_tran"/>
    <property type="match status" value="2"/>
</dbReference>
<evidence type="ECO:0000313" key="10">
    <source>
        <dbReference type="Proteomes" id="UP000469385"/>
    </source>
</evidence>
<dbReference type="GO" id="GO:0055085">
    <property type="term" value="P:transmembrane transport"/>
    <property type="evidence" value="ECO:0007669"/>
    <property type="project" value="UniProtKB-ARBA"/>
</dbReference>
<sequence length="535" mass="57365">MSAPLLDVRDLRVAFGGKEVVHGASFSIAPGEKLALVGESGSGKTVTALALLGLALNARLSGSALLAGRDGEPPLDLVSAPERRLLQIRGQDIAMIFQEPMTALNPLYTVGDQVAEVLQLKQGLGGRQAWDAAIEALAATGIPEPARRAHAYPHQLSGGQRQRAMIAMALACRPRLLLADEPTTALDVTLRVQILGLLADLQRQTGMAVLLITHDLNLVRRFADRVAVMENGHLVEQGAVDEVFAAPRHAYTRRLIDSRPARDVDEEAAGDQPALLRASGMEVGYSVPIPGFRGWFRRGEFVAVRGADFALAAGRTLGVVGESGSGKSTLALAALGLLPHRGTLDAAGRRWTGSPDADRGLRRQVQVVFQDPFSSLSPRMTVEEIVGEGLLVHEPQLGAPERRQRVLQALADVGLAEAQFPGLLDRYPHEFSGGQRQRLAIARALIVGPQLLVLDEPTSALDVTIQQQVLQLLQRLQREKGLAYLLITHDVDVIRAMAHEVLVMKDGQVLESGPVEQVLGRPSHAYTQALVAAAA</sequence>
<dbReference type="NCBIfam" id="NF008453">
    <property type="entry name" value="PRK11308.1"/>
    <property type="match status" value="2"/>
</dbReference>
<dbReference type="GO" id="GO:0015833">
    <property type="term" value="P:peptide transport"/>
    <property type="evidence" value="ECO:0007669"/>
    <property type="project" value="InterPro"/>
</dbReference>
<dbReference type="AlphaFoldDB" id="A0A6N8IUZ3"/>
<evidence type="ECO:0000256" key="1">
    <source>
        <dbReference type="ARBA" id="ARBA00004417"/>
    </source>
</evidence>
<evidence type="ECO:0000259" key="8">
    <source>
        <dbReference type="PROSITE" id="PS50893"/>
    </source>
</evidence>
<dbReference type="InterPro" id="IPR003439">
    <property type="entry name" value="ABC_transporter-like_ATP-bd"/>
</dbReference>
<dbReference type="InterPro" id="IPR017871">
    <property type="entry name" value="ABC_transporter-like_CS"/>
</dbReference>